<dbReference type="GO" id="GO:0003677">
    <property type="term" value="F:DNA binding"/>
    <property type="evidence" value="ECO:0007669"/>
    <property type="project" value="InterPro"/>
</dbReference>
<protein>
    <recommendedName>
        <fullName evidence="4">Small terminase subunit</fullName>
    </recommendedName>
</protein>
<dbReference type="Pfam" id="PF05944">
    <property type="entry name" value="Phage_term_smal"/>
    <property type="match status" value="1"/>
</dbReference>
<gene>
    <name evidence="2" type="ORF">HF882_09035</name>
</gene>
<evidence type="ECO:0000313" key="2">
    <source>
        <dbReference type="EMBL" id="NMD86726.1"/>
    </source>
</evidence>
<dbReference type="AlphaFoldDB" id="A0A848B1J1"/>
<accession>A0A848B1J1</accession>
<evidence type="ECO:0008006" key="4">
    <source>
        <dbReference type="Google" id="ProtNLM"/>
    </source>
</evidence>
<dbReference type="RefSeq" id="WP_168962357.1">
    <property type="nucleotide sequence ID" value="NZ_JABAEW010000014.1"/>
</dbReference>
<proteinExistence type="predicted"/>
<comment type="caution">
    <text evidence="2">The sequence shown here is derived from an EMBL/GenBank/DDBJ whole genome shotgun (WGS) entry which is preliminary data.</text>
</comment>
<dbReference type="Proteomes" id="UP000576225">
    <property type="component" value="Unassembled WGS sequence"/>
</dbReference>
<feature type="region of interest" description="Disordered" evidence="1">
    <location>
        <begin position="231"/>
        <end position="271"/>
    </location>
</feature>
<dbReference type="EMBL" id="JABAEW010000014">
    <property type="protein sequence ID" value="NMD86726.1"/>
    <property type="molecule type" value="Genomic_DNA"/>
</dbReference>
<organism evidence="2 3">
    <name type="scientific">Victivallis vadensis</name>
    <dbReference type="NCBI Taxonomy" id="172901"/>
    <lineage>
        <taxon>Bacteria</taxon>
        <taxon>Pseudomonadati</taxon>
        <taxon>Lentisphaerota</taxon>
        <taxon>Lentisphaeria</taxon>
        <taxon>Victivallales</taxon>
        <taxon>Victivallaceae</taxon>
        <taxon>Victivallis</taxon>
    </lineage>
</organism>
<name>A0A848B1J1_9BACT</name>
<dbReference type="InterPro" id="IPR010270">
    <property type="entry name" value="Phage_P2_GpM"/>
</dbReference>
<evidence type="ECO:0000256" key="1">
    <source>
        <dbReference type="SAM" id="MobiDB-lite"/>
    </source>
</evidence>
<dbReference type="GO" id="GO:0004519">
    <property type="term" value="F:endonuclease activity"/>
    <property type="evidence" value="ECO:0007669"/>
    <property type="project" value="InterPro"/>
</dbReference>
<reference evidence="2 3" key="1">
    <citation type="submission" date="2020-04" db="EMBL/GenBank/DDBJ databases">
        <authorList>
            <person name="Hitch T.C.A."/>
            <person name="Wylensek D."/>
            <person name="Clavel T."/>
        </authorList>
    </citation>
    <scope>NUCLEOTIDE SEQUENCE [LARGE SCALE GENOMIC DNA]</scope>
    <source>
        <strain evidence="2 3">COR2-253-APC-1A</strain>
    </source>
</reference>
<evidence type="ECO:0000313" key="3">
    <source>
        <dbReference type="Proteomes" id="UP000576225"/>
    </source>
</evidence>
<sequence length="271" mass="29568">MTSPVWRFKQRCERAAEVDRIRAAAAAAEQRTLEAFAEDSARYELLVAGLNNDRARISALPQGSGRLPLKKECCAIYLPYVESYIKAGKQHRNEVLVQVMIWLFDLGDIAAAMRLAGIAIDQKQPMPERFKSTVSEFVADSVLEWAVAQRRAGGAVAPYFDWVFERLITLPLHDVQRAKYYKFAAERAAERGVFSAALNFCDQAITYDAGAKVKTLRDRCAKEVARLEEAAKHSLNDTTPAGGAAGASGDAAMPQAPDETGASPASLGDAE</sequence>